<comment type="catalytic activity">
    <reaction evidence="1">
        <text>Hydrolysis of terminal non-reducing N-acetyl-D-hexosamine residues in N-acetyl-beta-D-hexosaminides.</text>
        <dbReference type="EC" id="3.2.1.52"/>
    </reaction>
</comment>
<dbReference type="Pfam" id="PF13287">
    <property type="entry name" value="Fn3_assoc"/>
    <property type="match status" value="1"/>
</dbReference>
<dbReference type="InterPro" id="IPR015882">
    <property type="entry name" value="HEX_bac_N"/>
</dbReference>
<dbReference type="GO" id="GO:0005975">
    <property type="term" value="P:carbohydrate metabolic process"/>
    <property type="evidence" value="ECO:0007669"/>
    <property type="project" value="InterPro"/>
</dbReference>
<dbReference type="InterPro" id="IPR008979">
    <property type="entry name" value="Galactose-bd-like_sf"/>
</dbReference>
<feature type="domain" description="Beta-hexosaminidase bacterial type N-terminal" evidence="9">
    <location>
        <begin position="33"/>
        <end position="158"/>
    </location>
</feature>
<dbReference type="Gene3D" id="3.20.20.80">
    <property type="entry name" value="Glycosidases"/>
    <property type="match status" value="1"/>
</dbReference>
<evidence type="ECO:0000313" key="11">
    <source>
        <dbReference type="Proteomes" id="UP000178485"/>
    </source>
</evidence>
<dbReference type="KEGG" id="pmuc:ING2E5A_1468"/>
<keyword evidence="11" id="KW-1185">Reference proteome</keyword>
<keyword evidence="5 10" id="KW-0326">Glycosidase</keyword>
<dbReference type="AlphaFoldDB" id="A0A1G4G725"/>
<evidence type="ECO:0000313" key="10">
    <source>
        <dbReference type="EMBL" id="SCM57700.1"/>
    </source>
</evidence>
<gene>
    <name evidence="10" type="primary">nahA3</name>
    <name evidence="10" type="ORF">ING2E5A_1468</name>
</gene>
<accession>A0A1G4G725</accession>
<dbReference type="Pfam" id="PF00728">
    <property type="entry name" value="Glyco_hydro_20"/>
    <property type="match status" value="1"/>
</dbReference>
<dbReference type="SUPFAM" id="SSF49785">
    <property type="entry name" value="Galactose-binding domain-like"/>
    <property type="match status" value="1"/>
</dbReference>
<sequence>MKKIKVLAAMGAVMAILLSCSPSGNGEIVPANYEVIPLPSEIVTSEGDPFILSRSVKIIIPEGNEKMRRNAEFLAEFLEISTGIKPGISTGTQENGAIVLATGLQHPNAEAYEMRVDGKSITITGASEAAVFYGIQTLRKSIPADGGQVIFQPVTIKDEPRFSHRGMMLDVARHFQPAEFVKRYIDILALHNLNRFHWHLTDDQGWRIEIKAYPKLTEVGSQRKHTVIGRNSGEFDGKPHGGFYTQDEIREIVQYARERYITVIPEIDLPGHMLSALAAYPELGCTGGPYEVEATWGVFDDVLCPGKEETFTFLERVLSEVIDLFPSEYIHIGGDECPKVRWEKCPHCQARIRELKLKDSNGHTAEHYLQSYVTARIEKFLNEKGRRIIGWDEILEGELAPNATVMSWRGMEGGIQAAQMGHDVIMTPTAYCYFDYYQTQYTDEEPLAIGGYVPIEKVYSFEPAPGILTEEQKAHILGVQANLWTEYIETAEHVDYMVMPRIAALAEVQWVEPEKREYEAFLTRLPRLVGLYDKLGYNYAKHIFDVQANMTPSFETNSLEVELSTIDQAPIYYTLDGSAPTASSTRYDGRISIRENVELRAVAIRENGHNSRILSEQIKASKSSYKPVSLLTTADPTYRFTGEGMLVDGLYGSNTNYKSGKWIGFGGKEVVAVIDMLEPTEITTAEIRNCVVTGDWIFDASEIILEASSDNERFTEVKRQQLVDTNSTHWSDIAVHTLSFDPVTARYYRVTVKPTVMPAWHPGKGRKAYLFIDEIALN</sequence>
<feature type="active site" description="Proton donor" evidence="6">
    <location>
        <position position="336"/>
    </location>
</feature>
<dbReference type="InterPro" id="IPR029018">
    <property type="entry name" value="Hex-like_dom2"/>
</dbReference>
<organism evidence="10 11">
    <name type="scientific">Petrimonas mucosa</name>
    <dbReference type="NCBI Taxonomy" id="1642646"/>
    <lineage>
        <taxon>Bacteria</taxon>
        <taxon>Pseudomonadati</taxon>
        <taxon>Bacteroidota</taxon>
        <taxon>Bacteroidia</taxon>
        <taxon>Bacteroidales</taxon>
        <taxon>Dysgonomonadaceae</taxon>
        <taxon>Petrimonas</taxon>
    </lineage>
</organism>
<feature type="signal peptide" evidence="7">
    <location>
        <begin position="1"/>
        <end position="26"/>
    </location>
</feature>
<dbReference type="SUPFAM" id="SSF55545">
    <property type="entry name" value="beta-N-acetylhexosaminidase-like domain"/>
    <property type="match status" value="1"/>
</dbReference>
<feature type="domain" description="Glycoside hydrolase family 20 catalytic" evidence="8">
    <location>
        <begin position="162"/>
        <end position="512"/>
    </location>
</feature>
<dbReference type="SUPFAM" id="SSF51445">
    <property type="entry name" value="(Trans)glycosidases"/>
    <property type="match status" value="1"/>
</dbReference>
<keyword evidence="4 10" id="KW-0378">Hydrolase</keyword>
<keyword evidence="7" id="KW-0732">Signal</keyword>
<dbReference type="Proteomes" id="UP000178485">
    <property type="component" value="Chromosome i"/>
</dbReference>
<evidence type="ECO:0000259" key="9">
    <source>
        <dbReference type="Pfam" id="PF02838"/>
    </source>
</evidence>
<evidence type="ECO:0000256" key="3">
    <source>
        <dbReference type="ARBA" id="ARBA00012663"/>
    </source>
</evidence>
<evidence type="ECO:0000256" key="5">
    <source>
        <dbReference type="ARBA" id="ARBA00023295"/>
    </source>
</evidence>
<evidence type="ECO:0000256" key="6">
    <source>
        <dbReference type="PIRSR" id="PIRSR625705-1"/>
    </source>
</evidence>
<dbReference type="Gene3D" id="3.30.379.10">
    <property type="entry name" value="Chitobiase/beta-hexosaminidase domain 2-like"/>
    <property type="match status" value="1"/>
</dbReference>
<dbReference type="Pfam" id="PF02838">
    <property type="entry name" value="Glyco_hydro_20b"/>
    <property type="match status" value="1"/>
</dbReference>
<dbReference type="EMBL" id="LT608328">
    <property type="protein sequence ID" value="SCM57700.1"/>
    <property type="molecule type" value="Genomic_DNA"/>
</dbReference>
<evidence type="ECO:0000259" key="8">
    <source>
        <dbReference type="Pfam" id="PF00728"/>
    </source>
</evidence>
<dbReference type="InterPro" id="IPR026876">
    <property type="entry name" value="Fn3_assoc_repeat"/>
</dbReference>
<evidence type="ECO:0000256" key="4">
    <source>
        <dbReference type="ARBA" id="ARBA00022801"/>
    </source>
</evidence>
<feature type="chain" id="PRO_5009603885" description="beta-N-acetylhexosaminidase" evidence="7">
    <location>
        <begin position="27"/>
        <end position="778"/>
    </location>
</feature>
<dbReference type="GO" id="GO:0030203">
    <property type="term" value="P:glycosaminoglycan metabolic process"/>
    <property type="evidence" value="ECO:0007669"/>
    <property type="project" value="TreeGrafter"/>
</dbReference>
<dbReference type="Gene3D" id="2.60.120.260">
    <property type="entry name" value="Galactose-binding domain-like"/>
    <property type="match status" value="1"/>
</dbReference>
<dbReference type="InterPro" id="IPR015883">
    <property type="entry name" value="Glyco_hydro_20_cat"/>
</dbReference>
<dbReference type="STRING" id="1642646.ING2E5A_1468"/>
<dbReference type="PRINTS" id="PR00738">
    <property type="entry name" value="GLHYDRLASE20"/>
</dbReference>
<protein>
    <recommendedName>
        <fullName evidence="3">beta-N-acetylhexosaminidase</fullName>
        <ecNumber evidence="3">3.2.1.52</ecNumber>
    </recommendedName>
</protein>
<dbReference type="PROSITE" id="PS51257">
    <property type="entry name" value="PROKAR_LIPOPROTEIN"/>
    <property type="match status" value="1"/>
</dbReference>
<dbReference type="GO" id="GO:0016020">
    <property type="term" value="C:membrane"/>
    <property type="evidence" value="ECO:0007669"/>
    <property type="project" value="TreeGrafter"/>
</dbReference>
<evidence type="ECO:0000256" key="7">
    <source>
        <dbReference type="SAM" id="SignalP"/>
    </source>
</evidence>
<dbReference type="PANTHER" id="PTHR22600">
    <property type="entry name" value="BETA-HEXOSAMINIDASE"/>
    <property type="match status" value="1"/>
</dbReference>
<dbReference type="PANTHER" id="PTHR22600:SF57">
    <property type="entry name" value="BETA-N-ACETYLHEXOSAMINIDASE"/>
    <property type="match status" value="1"/>
</dbReference>
<dbReference type="GO" id="GO:0004563">
    <property type="term" value="F:beta-N-acetylhexosaminidase activity"/>
    <property type="evidence" value="ECO:0007669"/>
    <property type="project" value="UniProtKB-EC"/>
</dbReference>
<reference evidence="10 11" key="1">
    <citation type="submission" date="2016-08" db="EMBL/GenBank/DDBJ databases">
        <authorList>
            <person name="Seilhamer J.J."/>
        </authorList>
    </citation>
    <scope>NUCLEOTIDE SEQUENCE [LARGE SCALE GENOMIC DNA]</scope>
    <source>
        <strain evidence="10">ING2-E5A</strain>
    </source>
</reference>
<comment type="similarity">
    <text evidence="2">Belongs to the glycosyl hydrolase 20 family.</text>
</comment>
<name>A0A1G4G725_9BACT</name>
<evidence type="ECO:0000256" key="1">
    <source>
        <dbReference type="ARBA" id="ARBA00001231"/>
    </source>
</evidence>
<dbReference type="EC" id="3.2.1.52" evidence="3"/>
<dbReference type="InterPro" id="IPR025705">
    <property type="entry name" value="Beta_hexosaminidase_sua/sub"/>
</dbReference>
<dbReference type="CDD" id="cd06563">
    <property type="entry name" value="GH20_chitobiase-like"/>
    <property type="match status" value="1"/>
</dbReference>
<evidence type="ECO:0000256" key="2">
    <source>
        <dbReference type="ARBA" id="ARBA00006285"/>
    </source>
</evidence>
<dbReference type="InterPro" id="IPR017853">
    <property type="entry name" value="GH"/>
</dbReference>
<dbReference type="RefSeq" id="WP_071136808.1">
    <property type="nucleotide sequence ID" value="NZ_LT608328.1"/>
</dbReference>
<proteinExistence type="inferred from homology"/>